<dbReference type="InterPro" id="IPR057620">
    <property type="entry name" value="POT1A/B-like_OB"/>
</dbReference>
<comment type="similarity">
    <text evidence="3">Belongs to the telombin family.</text>
</comment>
<evidence type="ECO:0000259" key="9">
    <source>
        <dbReference type="Pfam" id="PF25507"/>
    </source>
</evidence>
<protein>
    <recommendedName>
        <fullName evidence="12">Protection of telomeres protein 1</fullName>
    </recommendedName>
</protein>
<evidence type="ECO:0000313" key="10">
    <source>
        <dbReference type="EMBL" id="KAG5559766.1"/>
    </source>
</evidence>
<dbReference type="Gene3D" id="2.40.50.140">
    <property type="entry name" value="Nucleic acid-binding proteins"/>
    <property type="match status" value="2"/>
</dbReference>
<keyword evidence="4" id="KW-0158">Chromosome</keyword>
<evidence type="ECO:0000256" key="5">
    <source>
        <dbReference type="ARBA" id="ARBA00022895"/>
    </source>
</evidence>
<evidence type="ECO:0000256" key="2">
    <source>
        <dbReference type="ARBA" id="ARBA00004574"/>
    </source>
</evidence>
<dbReference type="Proteomes" id="UP000823749">
    <property type="component" value="Chromosome 2"/>
</dbReference>
<dbReference type="GO" id="GO:0016233">
    <property type="term" value="P:telomere capping"/>
    <property type="evidence" value="ECO:0007669"/>
    <property type="project" value="TreeGrafter"/>
</dbReference>
<dbReference type="GO" id="GO:0032210">
    <property type="term" value="P:regulation of telomere maintenance via telomerase"/>
    <property type="evidence" value="ECO:0007669"/>
    <property type="project" value="TreeGrafter"/>
</dbReference>
<dbReference type="PANTHER" id="PTHR14513:SF4">
    <property type="entry name" value="PROTECTION OF TELOMERES PROTEIN 1"/>
    <property type="match status" value="1"/>
</dbReference>
<keyword evidence="11" id="KW-1185">Reference proteome</keyword>
<feature type="domain" description="POT1A/B-like OB fold" evidence="9">
    <location>
        <begin position="316"/>
        <end position="430"/>
    </location>
</feature>
<dbReference type="GO" id="GO:0098505">
    <property type="term" value="F:G-rich strand telomeric DNA binding"/>
    <property type="evidence" value="ECO:0007669"/>
    <property type="project" value="TreeGrafter"/>
</dbReference>
<dbReference type="Pfam" id="PF25507">
    <property type="entry name" value="OB_POT1A"/>
    <property type="match status" value="1"/>
</dbReference>
<organism evidence="10 11">
    <name type="scientific">Rhododendron griersonianum</name>
    <dbReference type="NCBI Taxonomy" id="479676"/>
    <lineage>
        <taxon>Eukaryota</taxon>
        <taxon>Viridiplantae</taxon>
        <taxon>Streptophyta</taxon>
        <taxon>Embryophyta</taxon>
        <taxon>Tracheophyta</taxon>
        <taxon>Spermatophyta</taxon>
        <taxon>Magnoliopsida</taxon>
        <taxon>eudicotyledons</taxon>
        <taxon>Gunneridae</taxon>
        <taxon>Pentapetalae</taxon>
        <taxon>asterids</taxon>
        <taxon>Ericales</taxon>
        <taxon>Ericaceae</taxon>
        <taxon>Ericoideae</taxon>
        <taxon>Rhodoreae</taxon>
        <taxon>Rhododendron</taxon>
    </lineage>
</organism>
<keyword evidence="6" id="KW-0238">DNA-binding</keyword>
<evidence type="ECO:0000259" key="8">
    <source>
        <dbReference type="Pfam" id="PF16686"/>
    </source>
</evidence>
<dbReference type="InterPro" id="IPR032042">
    <property type="entry name" value="POT1PC"/>
</dbReference>
<dbReference type="GO" id="GO:0000783">
    <property type="term" value="C:nuclear telomere cap complex"/>
    <property type="evidence" value="ECO:0007669"/>
    <property type="project" value="TreeGrafter"/>
</dbReference>
<dbReference type="GO" id="GO:0010521">
    <property type="term" value="F:telomerase inhibitor activity"/>
    <property type="evidence" value="ECO:0007669"/>
    <property type="project" value="TreeGrafter"/>
</dbReference>
<comment type="caution">
    <text evidence="10">The sequence shown here is derived from an EMBL/GenBank/DDBJ whole genome shotgun (WGS) entry which is preliminary data.</text>
</comment>
<evidence type="ECO:0000256" key="1">
    <source>
        <dbReference type="ARBA" id="ARBA00004123"/>
    </source>
</evidence>
<evidence type="ECO:0000313" key="11">
    <source>
        <dbReference type="Proteomes" id="UP000823749"/>
    </source>
</evidence>
<evidence type="ECO:0000256" key="4">
    <source>
        <dbReference type="ARBA" id="ARBA00022454"/>
    </source>
</evidence>
<dbReference type="InterPro" id="IPR012340">
    <property type="entry name" value="NA-bd_OB-fold"/>
</dbReference>
<dbReference type="Pfam" id="PF16686">
    <property type="entry name" value="POT1PC"/>
    <property type="match status" value="1"/>
</dbReference>
<reference evidence="10" key="1">
    <citation type="submission" date="2020-08" db="EMBL/GenBank/DDBJ databases">
        <title>Plant Genome Project.</title>
        <authorList>
            <person name="Zhang R.-G."/>
        </authorList>
    </citation>
    <scope>NUCLEOTIDE SEQUENCE</scope>
    <source>
        <strain evidence="10">WSP0</strain>
        <tissue evidence="10">Leaf</tissue>
    </source>
</reference>
<sequence>MSDRRCMMPLRDVKDHLKRKVNLIGIVVEFSIPRMSEGTEILVGNTSNMPFIVVVILVALLDLGVALGQNLSHVIGTCCMGLIERHKQDVYAVFNKSFSSFALFDGKCSSVFSPYQTSPAFCLLDSDKPFITSLRNWCLTFQLDPGISPYVVSLNDIKEREYVDLVCKVLGVCEVSSNEWVLFIWDGTDVPPLSFNTKLEEHNSTRLQIESVPLPTNVISNFPCVGTVLRVIADQAFGKLGYHFHSIGQWVRIRNVLFEVDSGLWKGFLTCASKVRLLSENDNSVAECKRNLTERLSRSGRVPMSSYHVSNFITVLTLTDYESTKFATLMDLLTFSKDKGRFKCIVRVVAICPSQVKDFWSPAGLSRIRVTLEDPTARIHALMCGEDAELFFGGYPSASVLAAKMNKLLGVPGNDDSTRNPPWIQCCLELHLPNEAGALGARHYHIRFTNLVL</sequence>
<dbReference type="AlphaFoldDB" id="A0AAV6L662"/>
<name>A0AAV6L662_9ERIC</name>
<evidence type="ECO:0000256" key="3">
    <source>
        <dbReference type="ARBA" id="ARBA00008442"/>
    </source>
</evidence>
<proteinExistence type="inferred from homology"/>
<dbReference type="EMBL" id="JACTNZ010000002">
    <property type="protein sequence ID" value="KAG5559766.1"/>
    <property type="molecule type" value="Genomic_DNA"/>
</dbReference>
<evidence type="ECO:0008006" key="12">
    <source>
        <dbReference type="Google" id="ProtNLM"/>
    </source>
</evidence>
<keyword evidence="5" id="KW-0779">Telomere</keyword>
<gene>
    <name evidence="10" type="ORF">RHGRI_003154</name>
</gene>
<evidence type="ECO:0000256" key="6">
    <source>
        <dbReference type="ARBA" id="ARBA00023125"/>
    </source>
</evidence>
<accession>A0AAV6L662</accession>
<keyword evidence="7" id="KW-0539">Nucleus</keyword>
<dbReference type="SUPFAM" id="SSF50249">
    <property type="entry name" value="Nucleic acid-binding proteins"/>
    <property type="match status" value="2"/>
</dbReference>
<comment type="subcellular location">
    <subcellularLocation>
        <location evidence="2">Chromosome</location>
        <location evidence="2">Telomere</location>
    </subcellularLocation>
    <subcellularLocation>
        <location evidence="1">Nucleus</location>
    </subcellularLocation>
</comment>
<dbReference type="InterPro" id="IPR028389">
    <property type="entry name" value="POT1"/>
</dbReference>
<dbReference type="PANTHER" id="PTHR14513">
    <property type="entry name" value="PROTECTION OF TELOMERES 1"/>
    <property type="match status" value="1"/>
</dbReference>
<evidence type="ECO:0000256" key="7">
    <source>
        <dbReference type="ARBA" id="ARBA00023242"/>
    </source>
</evidence>
<feature type="domain" description="Protection of telomeres protein 1 ssDNA-binding" evidence="8">
    <location>
        <begin position="154"/>
        <end position="203"/>
    </location>
</feature>